<dbReference type="Gene3D" id="1.25.40.10">
    <property type="entry name" value="Tetratricopeptide repeat domain"/>
    <property type="match status" value="1"/>
</dbReference>
<gene>
    <name evidence="8" type="ORF">PoB_007001500</name>
</gene>
<dbReference type="PANTHER" id="PTHR20939:SF11">
    <property type="entry name" value="LD12265P"/>
    <property type="match status" value="1"/>
</dbReference>
<evidence type="ECO:0000256" key="4">
    <source>
        <dbReference type="ARBA" id="ARBA00022927"/>
    </source>
</evidence>
<evidence type="ECO:0000256" key="1">
    <source>
        <dbReference type="ARBA" id="ARBA00004469"/>
    </source>
</evidence>
<dbReference type="Pfam" id="PF00787">
    <property type="entry name" value="PX"/>
    <property type="match status" value="1"/>
</dbReference>
<keyword evidence="2" id="KW-0813">Transport</keyword>
<keyword evidence="3" id="KW-0967">Endosome</keyword>
<dbReference type="GO" id="GO:0031901">
    <property type="term" value="C:early endosome membrane"/>
    <property type="evidence" value="ECO:0007669"/>
    <property type="project" value="UniProtKB-SubCell"/>
</dbReference>
<feature type="domain" description="PX" evidence="7">
    <location>
        <begin position="81"/>
        <end position="199"/>
    </location>
</feature>
<keyword evidence="9" id="KW-1185">Reference proteome</keyword>
<name>A0AAV4DH98_9GAST</name>
<dbReference type="GO" id="GO:0015031">
    <property type="term" value="P:protein transport"/>
    <property type="evidence" value="ECO:0007669"/>
    <property type="project" value="UniProtKB-KW"/>
</dbReference>
<dbReference type="InterPro" id="IPR011990">
    <property type="entry name" value="TPR-like_helical_dom_sf"/>
</dbReference>
<dbReference type="PROSITE" id="PS50195">
    <property type="entry name" value="PX"/>
    <property type="match status" value="1"/>
</dbReference>
<evidence type="ECO:0000259" key="7">
    <source>
        <dbReference type="PROSITE" id="PS50195"/>
    </source>
</evidence>
<evidence type="ECO:0000313" key="8">
    <source>
        <dbReference type="EMBL" id="GFO43510.1"/>
    </source>
</evidence>
<dbReference type="Proteomes" id="UP000735302">
    <property type="component" value="Unassembled WGS sequence"/>
</dbReference>
<organism evidence="8 9">
    <name type="scientific">Plakobranchus ocellatus</name>
    <dbReference type="NCBI Taxonomy" id="259542"/>
    <lineage>
        <taxon>Eukaryota</taxon>
        <taxon>Metazoa</taxon>
        <taxon>Spiralia</taxon>
        <taxon>Lophotrochozoa</taxon>
        <taxon>Mollusca</taxon>
        <taxon>Gastropoda</taxon>
        <taxon>Heterobranchia</taxon>
        <taxon>Euthyneura</taxon>
        <taxon>Panpulmonata</taxon>
        <taxon>Sacoglossa</taxon>
        <taxon>Placobranchoidea</taxon>
        <taxon>Plakobranchidae</taxon>
        <taxon>Plakobranchus</taxon>
    </lineage>
</organism>
<keyword evidence="5" id="KW-0446">Lipid-binding</keyword>
<keyword evidence="6" id="KW-0472">Membrane</keyword>
<dbReference type="SUPFAM" id="SSF64268">
    <property type="entry name" value="PX domain"/>
    <property type="match status" value="1"/>
</dbReference>
<evidence type="ECO:0000256" key="3">
    <source>
        <dbReference type="ARBA" id="ARBA00022753"/>
    </source>
</evidence>
<evidence type="ECO:0000256" key="5">
    <source>
        <dbReference type="ARBA" id="ARBA00023121"/>
    </source>
</evidence>
<dbReference type="AlphaFoldDB" id="A0AAV4DH98"/>
<proteinExistence type="predicted"/>
<keyword evidence="4" id="KW-0653">Protein transport</keyword>
<evidence type="ECO:0000256" key="2">
    <source>
        <dbReference type="ARBA" id="ARBA00022448"/>
    </source>
</evidence>
<comment type="subcellular location">
    <subcellularLocation>
        <location evidence="1">Early endosome membrane</location>
        <topology evidence="1">Peripheral membrane protein</topology>
        <orientation evidence="1">Cytoplasmic side</orientation>
    </subcellularLocation>
</comment>
<dbReference type="SMART" id="SM00312">
    <property type="entry name" value="PX"/>
    <property type="match status" value="1"/>
</dbReference>
<evidence type="ECO:0000313" key="9">
    <source>
        <dbReference type="Proteomes" id="UP000735302"/>
    </source>
</evidence>
<accession>A0AAV4DH98</accession>
<sequence>MNSLLSKLRSRSDPACASKIGSVGQDGISHEENTLADEQDAVTESLSGTLQLSDELMKTPTDPNKDFNYIVPCEGSSPTRSNVTFEVISAEVVREGRSGHVNYSVLINPHWESSKGNETVIIRRYSDFENLHQRLKKRFPSIMSQISFPRKILTGNLTSSTIAKRSTAFEQYLTHIFSQFDLRYSQEFMEFFVQEDFHDAVQLFLACDFTKAAELFEQILPILDKLYGDSHPHVFHCLCALVVSYIRVDRTQVALTCTEAALKCSGSANDEFIISLLQTAVRLSWTLGKDKGDLEKRLEALKAQGDQRNGVKSSSVRDLCDLVTEAFRLRLRH</sequence>
<dbReference type="PANTHER" id="PTHR20939">
    <property type="entry name" value="SORTING NEXIN 20, 21"/>
    <property type="match status" value="1"/>
</dbReference>
<reference evidence="8 9" key="1">
    <citation type="journal article" date="2021" name="Elife">
        <title>Chloroplast acquisition without the gene transfer in kleptoplastic sea slugs, Plakobranchus ocellatus.</title>
        <authorList>
            <person name="Maeda T."/>
            <person name="Takahashi S."/>
            <person name="Yoshida T."/>
            <person name="Shimamura S."/>
            <person name="Takaki Y."/>
            <person name="Nagai Y."/>
            <person name="Toyoda A."/>
            <person name="Suzuki Y."/>
            <person name="Arimoto A."/>
            <person name="Ishii H."/>
            <person name="Satoh N."/>
            <person name="Nishiyama T."/>
            <person name="Hasebe M."/>
            <person name="Maruyama T."/>
            <person name="Minagawa J."/>
            <person name="Obokata J."/>
            <person name="Shigenobu S."/>
        </authorList>
    </citation>
    <scope>NUCLEOTIDE SEQUENCE [LARGE SCALE GENOMIC DNA]</scope>
</reference>
<dbReference type="InterPro" id="IPR001683">
    <property type="entry name" value="PX_dom"/>
</dbReference>
<dbReference type="GO" id="GO:1901981">
    <property type="term" value="F:phosphatidylinositol phosphate binding"/>
    <property type="evidence" value="ECO:0007669"/>
    <property type="project" value="TreeGrafter"/>
</dbReference>
<evidence type="ECO:0000256" key="6">
    <source>
        <dbReference type="ARBA" id="ARBA00023136"/>
    </source>
</evidence>
<dbReference type="Gene3D" id="3.30.1520.10">
    <property type="entry name" value="Phox-like domain"/>
    <property type="match status" value="1"/>
</dbReference>
<comment type="caution">
    <text evidence="8">The sequence shown here is derived from an EMBL/GenBank/DDBJ whole genome shotgun (WGS) entry which is preliminary data.</text>
</comment>
<protein>
    <submittedName>
        <fullName evidence="8">Sorting nexin-21-like</fullName>
    </submittedName>
</protein>
<dbReference type="InterPro" id="IPR039937">
    <property type="entry name" value="SNX20/SNX21"/>
</dbReference>
<dbReference type="EMBL" id="BLXT01007882">
    <property type="protein sequence ID" value="GFO43510.1"/>
    <property type="molecule type" value="Genomic_DNA"/>
</dbReference>
<dbReference type="InterPro" id="IPR036871">
    <property type="entry name" value="PX_dom_sf"/>
</dbReference>